<dbReference type="Gene3D" id="3.40.50.1820">
    <property type="entry name" value="alpha/beta hydrolase"/>
    <property type="match status" value="1"/>
</dbReference>
<dbReference type="InterPro" id="IPR029058">
    <property type="entry name" value="AB_hydrolase_fold"/>
</dbReference>
<organism evidence="2 3">
    <name type="scientific">Kibdelosporangium lantanae</name>
    <dbReference type="NCBI Taxonomy" id="1497396"/>
    <lineage>
        <taxon>Bacteria</taxon>
        <taxon>Bacillati</taxon>
        <taxon>Actinomycetota</taxon>
        <taxon>Actinomycetes</taxon>
        <taxon>Pseudonocardiales</taxon>
        <taxon>Pseudonocardiaceae</taxon>
        <taxon>Kibdelosporangium</taxon>
    </lineage>
</organism>
<dbReference type="Proteomes" id="UP001597045">
    <property type="component" value="Unassembled WGS sequence"/>
</dbReference>
<evidence type="ECO:0000313" key="2">
    <source>
        <dbReference type="EMBL" id="MFD1049285.1"/>
    </source>
</evidence>
<evidence type="ECO:0000313" key="3">
    <source>
        <dbReference type="Proteomes" id="UP001597045"/>
    </source>
</evidence>
<evidence type="ECO:0000256" key="1">
    <source>
        <dbReference type="SAM" id="MobiDB-lite"/>
    </source>
</evidence>
<feature type="non-terminal residue" evidence="2">
    <location>
        <position position="1"/>
    </location>
</feature>
<gene>
    <name evidence="2" type="ORF">ACFQ1S_28975</name>
</gene>
<comment type="caution">
    <text evidence="2">The sequence shown here is derived from an EMBL/GenBank/DDBJ whole genome shotgun (WGS) entry which is preliminary data.</text>
</comment>
<accession>A0ABW3MJP7</accession>
<sequence>NGLLGAVGLGNDVWDAATKWFDHYLNGVDNGIDQTPPVQFACPLDQLGGATGSSRIGGRGNRHPTMRSQMVKEQSPPLVDSARFIRVRRDLDGQSVSLSYG</sequence>
<dbReference type="EMBL" id="JBHTIS010002085">
    <property type="protein sequence ID" value="MFD1049285.1"/>
    <property type="molecule type" value="Genomic_DNA"/>
</dbReference>
<keyword evidence="3" id="KW-1185">Reference proteome</keyword>
<feature type="region of interest" description="Disordered" evidence="1">
    <location>
        <begin position="51"/>
        <end position="76"/>
    </location>
</feature>
<reference evidence="3" key="1">
    <citation type="journal article" date="2019" name="Int. J. Syst. Evol. Microbiol.">
        <title>The Global Catalogue of Microorganisms (GCM) 10K type strain sequencing project: providing services to taxonomists for standard genome sequencing and annotation.</title>
        <authorList>
            <consortium name="The Broad Institute Genomics Platform"/>
            <consortium name="The Broad Institute Genome Sequencing Center for Infectious Disease"/>
            <person name="Wu L."/>
            <person name="Ma J."/>
        </authorList>
    </citation>
    <scope>NUCLEOTIDE SEQUENCE [LARGE SCALE GENOMIC DNA]</scope>
    <source>
        <strain evidence="3">JCM 31486</strain>
    </source>
</reference>
<name>A0ABW3MJP7_9PSEU</name>
<proteinExistence type="predicted"/>
<protein>
    <submittedName>
        <fullName evidence="2">Uncharacterized protein</fullName>
    </submittedName>
</protein>